<keyword evidence="3" id="KW-1185">Reference proteome</keyword>
<feature type="domain" description="DUF4817" evidence="1">
    <location>
        <begin position="10"/>
        <end position="51"/>
    </location>
</feature>
<dbReference type="Proteomes" id="UP000078542">
    <property type="component" value="Unassembled WGS sequence"/>
</dbReference>
<organism evidence="2 3">
    <name type="scientific">Cyphomyrmex costatus</name>
    <dbReference type="NCBI Taxonomy" id="456900"/>
    <lineage>
        <taxon>Eukaryota</taxon>
        <taxon>Metazoa</taxon>
        <taxon>Ecdysozoa</taxon>
        <taxon>Arthropoda</taxon>
        <taxon>Hexapoda</taxon>
        <taxon>Insecta</taxon>
        <taxon>Pterygota</taxon>
        <taxon>Neoptera</taxon>
        <taxon>Endopterygota</taxon>
        <taxon>Hymenoptera</taxon>
        <taxon>Apocrita</taxon>
        <taxon>Aculeata</taxon>
        <taxon>Formicoidea</taxon>
        <taxon>Formicidae</taxon>
        <taxon>Myrmicinae</taxon>
        <taxon>Cyphomyrmex</taxon>
    </lineage>
</organism>
<dbReference type="AlphaFoldDB" id="A0A151IAW6"/>
<dbReference type="EMBL" id="KQ978152">
    <property type="protein sequence ID" value="KYM96684.1"/>
    <property type="molecule type" value="Genomic_DNA"/>
</dbReference>
<name>A0A151IAW6_9HYME</name>
<accession>A0A151IAW6</accession>
<dbReference type="InterPro" id="IPR032135">
    <property type="entry name" value="DUF4817"/>
</dbReference>
<gene>
    <name evidence="2" type="ORF">ALC62_12648</name>
</gene>
<sequence length="101" mass="11899">MADYQPEDIIAMIMVLGESHNNYRAAARLYAERFPDRRHPDHRTISTLTERARGGHMVRYRRRHEYDENDARVLTFFFGEAGEMHLRIPNQNGNPGRVMLD</sequence>
<protein>
    <recommendedName>
        <fullName evidence="1">DUF4817 domain-containing protein</fullName>
    </recommendedName>
</protein>
<proteinExistence type="predicted"/>
<evidence type="ECO:0000313" key="2">
    <source>
        <dbReference type="EMBL" id="KYM96684.1"/>
    </source>
</evidence>
<evidence type="ECO:0000313" key="3">
    <source>
        <dbReference type="Proteomes" id="UP000078542"/>
    </source>
</evidence>
<evidence type="ECO:0000259" key="1">
    <source>
        <dbReference type="Pfam" id="PF16087"/>
    </source>
</evidence>
<reference evidence="2 3" key="1">
    <citation type="submission" date="2016-03" db="EMBL/GenBank/DDBJ databases">
        <title>Cyphomyrmex costatus WGS genome.</title>
        <authorList>
            <person name="Nygaard S."/>
            <person name="Hu H."/>
            <person name="Boomsma J."/>
            <person name="Zhang G."/>
        </authorList>
    </citation>
    <scope>NUCLEOTIDE SEQUENCE [LARGE SCALE GENOMIC DNA]</scope>
    <source>
        <strain evidence="2">MS0001</strain>
        <tissue evidence="2">Whole body</tissue>
    </source>
</reference>
<dbReference type="Pfam" id="PF16087">
    <property type="entry name" value="DUF4817"/>
    <property type="match status" value="1"/>
</dbReference>